<evidence type="ECO:0000256" key="8">
    <source>
        <dbReference type="ARBA" id="ARBA00023187"/>
    </source>
</evidence>
<keyword evidence="13" id="KW-0812">Transmembrane</keyword>
<dbReference type="GO" id="GO:1990904">
    <property type="term" value="C:ribonucleoprotein complex"/>
    <property type="evidence" value="ECO:0007669"/>
    <property type="project" value="UniProtKB-KW"/>
</dbReference>
<keyword evidence="7" id="KW-0809">Transit peptide</keyword>
<evidence type="ECO:0000259" key="14">
    <source>
        <dbReference type="PROSITE" id="PS51295"/>
    </source>
</evidence>
<dbReference type="InterPro" id="IPR001890">
    <property type="entry name" value="RNA-binding_CRM"/>
</dbReference>
<feature type="region of interest" description="Disordered" evidence="12">
    <location>
        <begin position="213"/>
        <end position="244"/>
    </location>
</feature>
<feature type="domain" description="CRM" evidence="14">
    <location>
        <begin position="525"/>
        <end position="622"/>
    </location>
</feature>
<dbReference type="GO" id="GO:0003729">
    <property type="term" value="F:mRNA binding"/>
    <property type="evidence" value="ECO:0007669"/>
    <property type="project" value="InterPro"/>
</dbReference>
<protein>
    <recommendedName>
        <fullName evidence="14">CRM domain-containing protein</fullName>
    </recommendedName>
</protein>
<dbReference type="PANTHER" id="PTHR31846:SF10">
    <property type="entry name" value="CHLOROPLASTIC GROUP IIA INTRON SPLICING FACILITATOR CRS1, CHLOROPLASTIC"/>
    <property type="match status" value="1"/>
</dbReference>
<evidence type="ECO:0000256" key="10">
    <source>
        <dbReference type="PROSITE-ProRule" id="PRU00626"/>
    </source>
</evidence>
<dbReference type="PROSITE" id="PS51295">
    <property type="entry name" value="CRM"/>
    <property type="match status" value="3"/>
</dbReference>
<name>A0AAN9LRJ0_CANGL</name>
<evidence type="ECO:0000256" key="1">
    <source>
        <dbReference type="ARBA" id="ARBA00004229"/>
    </source>
</evidence>
<keyword evidence="13" id="KW-1133">Transmembrane helix</keyword>
<dbReference type="InterPro" id="IPR035920">
    <property type="entry name" value="YhbY-like_sf"/>
</dbReference>
<keyword evidence="5" id="KW-0677">Repeat</keyword>
<evidence type="ECO:0000256" key="3">
    <source>
        <dbReference type="ARBA" id="ARBA00022640"/>
    </source>
</evidence>
<keyword evidence="11" id="KW-0175">Coiled coil</keyword>
<evidence type="ECO:0000256" key="9">
    <source>
        <dbReference type="ARBA" id="ARBA00023274"/>
    </source>
</evidence>
<evidence type="ECO:0000256" key="2">
    <source>
        <dbReference type="ARBA" id="ARBA00022528"/>
    </source>
</evidence>
<keyword evidence="2" id="KW-0150">Chloroplast</keyword>
<evidence type="ECO:0000256" key="12">
    <source>
        <dbReference type="SAM" id="MobiDB-lite"/>
    </source>
</evidence>
<proteinExistence type="predicted"/>
<feature type="transmembrane region" description="Helical" evidence="13">
    <location>
        <begin position="72"/>
        <end position="99"/>
    </location>
</feature>
<reference evidence="15 16" key="1">
    <citation type="submission" date="2024-01" db="EMBL/GenBank/DDBJ databases">
        <title>The genomes of 5 underutilized Papilionoideae crops provide insights into root nodulation and disease resistanc.</title>
        <authorList>
            <person name="Jiang F."/>
        </authorList>
    </citation>
    <scope>NUCLEOTIDE SEQUENCE [LARGE SCALE GENOMIC DNA]</scope>
    <source>
        <strain evidence="15">LVBAO_FW01</strain>
        <tissue evidence="15">Leaves</tissue>
    </source>
</reference>
<evidence type="ECO:0000256" key="5">
    <source>
        <dbReference type="ARBA" id="ARBA00022737"/>
    </source>
</evidence>
<evidence type="ECO:0000256" key="6">
    <source>
        <dbReference type="ARBA" id="ARBA00022884"/>
    </source>
</evidence>
<evidence type="ECO:0000313" key="16">
    <source>
        <dbReference type="Proteomes" id="UP001367508"/>
    </source>
</evidence>
<dbReference type="InterPro" id="IPR045278">
    <property type="entry name" value="CRS1/CFM2/CFM3"/>
</dbReference>
<dbReference type="PANTHER" id="PTHR31846">
    <property type="entry name" value="CRS1 / YHBY (CRM) DOMAIN-CONTAINING PROTEIN"/>
    <property type="match status" value="1"/>
</dbReference>
<feature type="coiled-coil region" evidence="11">
    <location>
        <begin position="686"/>
        <end position="727"/>
    </location>
</feature>
<dbReference type="GO" id="GO:0006397">
    <property type="term" value="P:mRNA processing"/>
    <property type="evidence" value="ECO:0007669"/>
    <property type="project" value="UniProtKB-KW"/>
</dbReference>
<dbReference type="Pfam" id="PF01985">
    <property type="entry name" value="CRS1_YhbY"/>
    <property type="match status" value="3"/>
</dbReference>
<keyword evidence="6 10" id="KW-0694">RNA-binding</keyword>
<feature type="domain" description="CRM" evidence="14">
    <location>
        <begin position="318"/>
        <end position="414"/>
    </location>
</feature>
<dbReference type="PROSITE" id="PS51257">
    <property type="entry name" value="PROKAR_LIPOPROTEIN"/>
    <property type="match status" value="1"/>
</dbReference>
<accession>A0AAN9LRJ0</accession>
<dbReference type="GO" id="GO:0009507">
    <property type="term" value="C:chloroplast"/>
    <property type="evidence" value="ECO:0007669"/>
    <property type="project" value="UniProtKB-SubCell"/>
</dbReference>
<dbReference type="FunFam" id="3.30.110.60:FF:000002">
    <property type="entry name" value="CRS2-associated factor 1, chloroplastic"/>
    <property type="match status" value="1"/>
</dbReference>
<gene>
    <name evidence="15" type="ORF">VNO77_21663</name>
</gene>
<dbReference type="GO" id="GO:0000373">
    <property type="term" value="P:Group II intron splicing"/>
    <property type="evidence" value="ECO:0007669"/>
    <property type="project" value="UniProtKB-ARBA"/>
</dbReference>
<dbReference type="Proteomes" id="UP001367508">
    <property type="component" value="Unassembled WGS sequence"/>
</dbReference>
<dbReference type="Gene3D" id="3.30.110.60">
    <property type="entry name" value="YhbY-like"/>
    <property type="match status" value="3"/>
</dbReference>
<dbReference type="EMBL" id="JAYMYQ010000004">
    <property type="protein sequence ID" value="KAK7340945.1"/>
    <property type="molecule type" value="Genomic_DNA"/>
</dbReference>
<organism evidence="15 16">
    <name type="scientific">Canavalia gladiata</name>
    <name type="common">Sword bean</name>
    <name type="synonym">Dolichos gladiatus</name>
    <dbReference type="NCBI Taxonomy" id="3824"/>
    <lineage>
        <taxon>Eukaryota</taxon>
        <taxon>Viridiplantae</taxon>
        <taxon>Streptophyta</taxon>
        <taxon>Embryophyta</taxon>
        <taxon>Tracheophyta</taxon>
        <taxon>Spermatophyta</taxon>
        <taxon>Magnoliopsida</taxon>
        <taxon>eudicotyledons</taxon>
        <taxon>Gunneridae</taxon>
        <taxon>Pentapetalae</taxon>
        <taxon>rosids</taxon>
        <taxon>fabids</taxon>
        <taxon>Fabales</taxon>
        <taxon>Fabaceae</taxon>
        <taxon>Papilionoideae</taxon>
        <taxon>50 kb inversion clade</taxon>
        <taxon>NPAAA clade</taxon>
        <taxon>indigoferoid/millettioid clade</taxon>
        <taxon>Phaseoleae</taxon>
        <taxon>Canavalia</taxon>
    </lineage>
</organism>
<evidence type="ECO:0000256" key="13">
    <source>
        <dbReference type="SAM" id="Phobius"/>
    </source>
</evidence>
<keyword evidence="13" id="KW-0472">Membrane</keyword>
<dbReference type="AlphaFoldDB" id="A0AAN9LRJ0"/>
<feature type="transmembrane region" description="Helical" evidence="13">
    <location>
        <begin position="105"/>
        <end position="122"/>
    </location>
</feature>
<evidence type="ECO:0000313" key="15">
    <source>
        <dbReference type="EMBL" id="KAK7340945.1"/>
    </source>
</evidence>
<feature type="coiled-coil region" evidence="11">
    <location>
        <begin position="865"/>
        <end position="892"/>
    </location>
</feature>
<comment type="caution">
    <text evidence="15">The sequence shown here is derived from an EMBL/GenBank/DDBJ whole genome shotgun (WGS) entry which is preliminary data.</text>
</comment>
<sequence>MEDAKLYNSISLGVSCQKDCGSHSFTSTKHGCAITLQHSFSTSSLASSDASIFIIGRTTSVSLKVSFIHYHIALVCLLGQCIPHLFMIVLMAMCGLLWVLATTPFITPHIAITMAITPYGWIGFLEPFVTPRKINIRALQIAIMLFLSFHPPNSCSYSHFHISSSLLPNPNNSHNHHSTSLPIPKPNSDATIKAPTPPWMKGPLLLQPHELLDLSNPKSNKPKPEKHQLSDKALTGKEVRGKKAMKKIAKRVEKLHKTHNSAETQMGSVKVENFGECLEENMDENMELRTKERMPWEKDEEVVFLSMKKEKVVTTAELTLDKVLLRRLRNEAARMRTWVKVKKAGVTEAVVDEIKRTWRRNELAMVKFDIPLCQNMDRAREIVEAKTGGLVVWSKKDVLVVYRECNHQLTTKGSILETNPYAMNWVKSAAQGDLYWVKSNHSSTKMLSWNADHKDSISMGIQDMNCQPVRGSLYERETDRLLDGLGPRFIDWWMHKPLPVDADLLPQEVPGFQPPFRLCPPHSSPKLTDYELTYFRKLAHPLPTHFVLGRNKGLKGLAAAILKLWEKSLLAKIAIKYGVPNTDNEMMANELKRLTGGVLLLRNKFYIILYRGNDFLPRRVAALVEKRELELSSCQLHEEAARMKAIQAFSSIDEPPQDTSTSGTLTEFRKIQTKLEDIKEINVDSNIQLEAEIYRLEKELKDEKHKVSILNKKIERSARELSKLNAAWTPTEQDNDLEMMTDEERECFRKIGLKMQSCLVLGRRGVFDGVLEGLHQHWKYREVVKVITMQRLFHRVLDTAKSLETESGGILVSVDKLKEGHAIIIYRGKNYRRPPIKVAKNLLTKREALCRSLEMQRIGSLKFFARQRQQAISELELKLANLQQRKEIERREFEN</sequence>
<feature type="compositionally biased region" description="Basic and acidic residues" evidence="12">
    <location>
        <begin position="222"/>
        <end position="241"/>
    </location>
</feature>
<keyword evidence="16" id="KW-1185">Reference proteome</keyword>
<feature type="domain" description="CRM" evidence="14">
    <location>
        <begin position="738"/>
        <end position="838"/>
    </location>
</feature>
<dbReference type="SUPFAM" id="SSF75471">
    <property type="entry name" value="YhbY-like"/>
    <property type="match status" value="3"/>
</dbReference>
<evidence type="ECO:0000256" key="7">
    <source>
        <dbReference type="ARBA" id="ARBA00022946"/>
    </source>
</evidence>
<dbReference type="SMART" id="SM01103">
    <property type="entry name" value="CRS1_YhbY"/>
    <property type="match status" value="3"/>
</dbReference>
<evidence type="ECO:0000256" key="4">
    <source>
        <dbReference type="ARBA" id="ARBA00022664"/>
    </source>
</evidence>
<comment type="subcellular location">
    <subcellularLocation>
        <location evidence="1">Plastid</location>
        <location evidence="1">Chloroplast</location>
    </subcellularLocation>
</comment>
<evidence type="ECO:0000256" key="11">
    <source>
        <dbReference type="SAM" id="Coils"/>
    </source>
</evidence>
<keyword evidence="8" id="KW-0508">mRNA splicing</keyword>
<keyword evidence="9" id="KW-0687">Ribonucleoprotein</keyword>
<keyword evidence="4" id="KW-0507">mRNA processing</keyword>
<keyword evidence="3" id="KW-0934">Plastid</keyword>